<dbReference type="Pfam" id="PF13191">
    <property type="entry name" value="AAA_16"/>
    <property type="match status" value="1"/>
</dbReference>
<evidence type="ECO:0000256" key="1">
    <source>
        <dbReference type="ARBA" id="ARBA00022741"/>
    </source>
</evidence>
<evidence type="ECO:0000313" key="5">
    <source>
        <dbReference type="Proteomes" id="UP001595859"/>
    </source>
</evidence>
<gene>
    <name evidence="4" type="ORF">ACFPCV_37925</name>
</gene>
<dbReference type="SMART" id="SM00421">
    <property type="entry name" value="HTH_LUXR"/>
    <property type="match status" value="1"/>
</dbReference>
<dbReference type="InterPro" id="IPR036388">
    <property type="entry name" value="WH-like_DNA-bd_sf"/>
</dbReference>
<dbReference type="PANTHER" id="PTHR16305">
    <property type="entry name" value="TESTICULAR SOLUBLE ADENYLYL CYCLASE"/>
    <property type="match status" value="1"/>
</dbReference>
<dbReference type="RefSeq" id="WP_378062278.1">
    <property type="nucleotide sequence ID" value="NZ_JBHSIS010000027.1"/>
</dbReference>
<accession>A0ABV9SFN0</accession>
<dbReference type="EMBL" id="JBHSIS010000027">
    <property type="protein sequence ID" value="MFC4859307.1"/>
    <property type="molecule type" value="Genomic_DNA"/>
</dbReference>
<dbReference type="PROSITE" id="PS00622">
    <property type="entry name" value="HTH_LUXR_1"/>
    <property type="match status" value="1"/>
</dbReference>
<keyword evidence="2" id="KW-0067">ATP-binding</keyword>
<keyword evidence="1" id="KW-0547">Nucleotide-binding</keyword>
<dbReference type="InterPro" id="IPR041664">
    <property type="entry name" value="AAA_16"/>
</dbReference>
<dbReference type="CDD" id="cd06170">
    <property type="entry name" value="LuxR_C_like"/>
    <property type="match status" value="1"/>
</dbReference>
<comment type="caution">
    <text evidence="4">The sequence shown here is derived from an EMBL/GenBank/DDBJ whole genome shotgun (WGS) entry which is preliminary data.</text>
</comment>
<evidence type="ECO:0000313" key="4">
    <source>
        <dbReference type="EMBL" id="MFC4859307.1"/>
    </source>
</evidence>
<dbReference type="PRINTS" id="PR00038">
    <property type="entry name" value="HTHLUXR"/>
</dbReference>
<evidence type="ECO:0000256" key="2">
    <source>
        <dbReference type="ARBA" id="ARBA00022840"/>
    </source>
</evidence>
<sequence length="938" mass="101600">MRNAPGLVGRDTELAQFDVWLRDAASGSGRAVLVEGEPGIGKSSLAHAAVAAAVEQGFSVYWAECDELAQPLPLQPLMYSFLTREAAEPRLETIQQLVRGELTDAADPIMAAAEQMLALINELCSTTPTVLVVDDLQWADTSTISVWDWLARLVDRTALLLIGTLRPVPQRDELTALRRAVRAHNMVRLEGLPNDAVRDLIARISDHAPTPGLLQLANEAAGNPLYVTELIDALTRSDRLQVTDSGTVDVIIAGPVPQSLIAAISDRLDFLSNNARNTLQAAALLGVDFQVDDLAVVLGRRVPELVPVINEARAAGVLKDMGDKFSFRHPLIRQVLYDDIAAPLRPAWHRDAARALAEAGAPIQRVERQLLQAFSVPNPYPFDESLLTWTVNAAPVLVAQAPRTAIVLFRQAIKQVPASTASGGVLACRLAEALYRAGEAEEAVHIATRAMAVVTDPDLLVDLHWTAAQSRAHLGRADEALEALDEAHQLAEMSPRQRARLLVMTARAHRDLGETTAASDVAVKALAAAEEAGDTWALGWSLHVLIMVATMRGEVAATLPLFDRALDVIGDDPELNDLGLLMQINKAIVLGELDRYDEALTTATRVRQLADRTGSLVRLAQAQSALGQLLFYVGRWDDAQAEVETLPDDFKDPAATCCDRGIAALIAFHRGDTATARQNLQLAAASAEQIGNRVVAPLALAHSLDRETHNDPEQALAVLRTWLGSDAEDLSELEDLLPEAARLAAHIGAADVATDTAAQAATLARRSSVPHRLGTAAYCRGLLEQDPLLLQHAADRYRDAGRPLLRARALEAAAIGFAERDEKDAARKALARAGDLYDRLTANWDLDHLRAHLRRLGIKRGPRSKHRQAQTGWESLTPAEQKVALLVAEGMSNRQIAEQLVLSTRTIDTHVSHILPKLQVKNRIGIAHKAAEQTRDGS</sequence>
<dbReference type="InterPro" id="IPR000792">
    <property type="entry name" value="Tscrpt_reg_LuxR_C"/>
</dbReference>
<keyword evidence="5" id="KW-1185">Reference proteome</keyword>
<dbReference type="SUPFAM" id="SSF46894">
    <property type="entry name" value="C-terminal effector domain of the bipartite response regulators"/>
    <property type="match status" value="1"/>
</dbReference>
<dbReference type="Proteomes" id="UP001595859">
    <property type="component" value="Unassembled WGS sequence"/>
</dbReference>
<dbReference type="InterPro" id="IPR016032">
    <property type="entry name" value="Sig_transdc_resp-reg_C-effctor"/>
</dbReference>
<dbReference type="Pfam" id="PF00196">
    <property type="entry name" value="GerE"/>
    <property type="match status" value="1"/>
</dbReference>
<protein>
    <submittedName>
        <fullName evidence="4">Helix-turn-helix transcriptional regulator</fullName>
    </submittedName>
</protein>
<dbReference type="SUPFAM" id="SSF52540">
    <property type="entry name" value="P-loop containing nucleoside triphosphate hydrolases"/>
    <property type="match status" value="1"/>
</dbReference>
<dbReference type="PROSITE" id="PS50043">
    <property type="entry name" value="HTH_LUXR_2"/>
    <property type="match status" value="1"/>
</dbReference>
<proteinExistence type="predicted"/>
<dbReference type="Gene3D" id="1.10.10.10">
    <property type="entry name" value="Winged helix-like DNA-binding domain superfamily/Winged helix DNA-binding domain"/>
    <property type="match status" value="1"/>
</dbReference>
<dbReference type="InterPro" id="IPR027417">
    <property type="entry name" value="P-loop_NTPase"/>
</dbReference>
<dbReference type="InterPro" id="IPR011990">
    <property type="entry name" value="TPR-like_helical_dom_sf"/>
</dbReference>
<dbReference type="Gene3D" id="3.40.50.300">
    <property type="entry name" value="P-loop containing nucleotide triphosphate hydrolases"/>
    <property type="match status" value="1"/>
</dbReference>
<evidence type="ECO:0000259" key="3">
    <source>
        <dbReference type="PROSITE" id="PS50043"/>
    </source>
</evidence>
<name>A0ABV9SFN0_9PSEU</name>
<feature type="domain" description="HTH luxR-type" evidence="3">
    <location>
        <begin position="869"/>
        <end position="934"/>
    </location>
</feature>
<dbReference type="SUPFAM" id="SSF48452">
    <property type="entry name" value="TPR-like"/>
    <property type="match status" value="2"/>
</dbReference>
<reference evidence="5" key="1">
    <citation type="journal article" date="2019" name="Int. J. Syst. Evol. Microbiol.">
        <title>The Global Catalogue of Microorganisms (GCM) 10K type strain sequencing project: providing services to taxonomists for standard genome sequencing and annotation.</title>
        <authorList>
            <consortium name="The Broad Institute Genomics Platform"/>
            <consortium name="The Broad Institute Genome Sequencing Center for Infectious Disease"/>
            <person name="Wu L."/>
            <person name="Ma J."/>
        </authorList>
    </citation>
    <scope>NUCLEOTIDE SEQUENCE [LARGE SCALE GENOMIC DNA]</scope>
    <source>
        <strain evidence="5">ZS-22-S1</strain>
    </source>
</reference>
<dbReference type="PANTHER" id="PTHR16305:SF28">
    <property type="entry name" value="GUANYLATE CYCLASE DOMAIN-CONTAINING PROTEIN"/>
    <property type="match status" value="1"/>
</dbReference>
<organism evidence="4 5">
    <name type="scientific">Actinophytocola glycyrrhizae</name>
    <dbReference type="NCBI Taxonomy" id="2044873"/>
    <lineage>
        <taxon>Bacteria</taxon>
        <taxon>Bacillati</taxon>
        <taxon>Actinomycetota</taxon>
        <taxon>Actinomycetes</taxon>
        <taxon>Pseudonocardiales</taxon>
        <taxon>Pseudonocardiaceae</taxon>
    </lineage>
</organism>
<dbReference type="Gene3D" id="1.25.40.10">
    <property type="entry name" value="Tetratricopeptide repeat domain"/>
    <property type="match status" value="2"/>
</dbReference>